<dbReference type="PANTHER" id="PTHR30336">
    <property type="entry name" value="INNER MEMBRANE PROTEIN, PROBABLE PERMEASE"/>
    <property type="match status" value="1"/>
</dbReference>
<evidence type="ECO:0000313" key="3">
    <source>
        <dbReference type="EMBL" id="MFB9579181.1"/>
    </source>
</evidence>
<protein>
    <submittedName>
        <fullName evidence="3">ElyC/SanA/YdcF family protein</fullName>
    </submittedName>
</protein>
<feature type="signal peptide" evidence="1">
    <location>
        <begin position="1"/>
        <end position="36"/>
    </location>
</feature>
<dbReference type="InterPro" id="IPR014729">
    <property type="entry name" value="Rossmann-like_a/b/a_fold"/>
</dbReference>
<name>A0ABV5RQ27_9ACTN</name>
<dbReference type="InterPro" id="IPR011990">
    <property type="entry name" value="TPR-like_helical_dom_sf"/>
</dbReference>
<dbReference type="InterPro" id="IPR051599">
    <property type="entry name" value="Cell_Envelope_Assoc"/>
</dbReference>
<dbReference type="SUPFAM" id="SSF48452">
    <property type="entry name" value="TPR-like"/>
    <property type="match status" value="1"/>
</dbReference>
<feature type="domain" description="DUF218" evidence="2">
    <location>
        <begin position="213"/>
        <end position="329"/>
    </location>
</feature>
<keyword evidence="1" id="KW-0732">Signal</keyword>
<keyword evidence="4" id="KW-1185">Reference proteome</keyword>
<comment type="caution">
    <text evidence="3">The sequence shown here is derived from an EMBL/GenBank/DDBJ whole genome shotgun (WGS) entry which is preliminary data.</text>
</comment>
<dbReference type="Proteomes" id="UP001589710">
    <property type="component" value="Unassembled WGS sequence"/>
</dbReference>
<evidence type="ECO:0000259" key="2">
    <source>
        <dbReference type="Pfam" id="PF02698"/>
    </source>
</evidence>
<dbReference type="InterPro" id="IPR003848">
    <property type="entry name" value="DUF218"/>
</dbReference>
<dbReference type="PANTHER" id="PTHR30336:SF4">
    <property type="entry name" value="ENVELOPE BIOGENESIS FACTOR ELYC"/>
    <property type="match status" value="1"/>
</dbReference>
<dbReference type="RefSeq" id="WP_345510132.1">
    <property type="nucleotide sequence ID" value="NZ_BAAAXD010000006.1"/>
</dbReference>
<gene>
    <name evidence="3" type="ORF">ACFFTL_44795</name>
</gene>
<accession>A0ABV5RQ27</accession>
<dbReference type="CDD" id="cd06259">
    <property type="entry name" value="YdcF-like"/>
    <property type="match status" value="1"/>
</dbReference>
<dbReference type="Gene3D" id="1.25.40.10">
    <property type="entry name" value="Tetratricopeptide repeat domain"/>
    <property type="match status" value="1"/>
</dbReference>
<proteinExistence type="predicted"/>
<evidence type="ECO:0000256" key="1">
    <source>
        <dbReference type="SAM" id="SignalP"/>
    </source>
</evidence>
<organism evidence="3 4">
    <name type="scientific">Streptomyces yanii</name>
    <dbReference type="NCBI Taxonomy" id="78510"/>
    <lineage>
        <taxon>Bacteria</taxon>
        <taxon>Bacillati</taxon>
        <taxon>Actinomycetota</taxon>
        <taxon>Actinomycetes</taxon>
        <taxon>Kitasatosporales</taxon>
        <taxon>Streptomycetaceae</taxon>
        <taxon>Streptomyces</taxon>
    </lineage>
</organism>
<dbReference type="Pfam" id="PF02698">
    <property type="entry name" value="DUF218"/>
    <property type="match status" value="1"/>
</dbReference>
<sequence length="383" mass="41364">MSLAQKLPMRWAGAATAVAALALAITVPLTTTPASASPKQPTVNAACAIALSPSLPMPKPKADGRGAAMDDMVPGYAASYRDDPTLLPFAVDYQRWLWTDMYTGLDALVKAQPDYLDAYRLQADAYLVNSTYPQALGQLDQVLRRSPDDIQALAVTALIQHFLGAQADADCRMAHLKKQSQAAWTNMNRFIAQTDQDQYAAYGTEPSDKFTPDAIVVFGQSPNADGTPSSGMLTRLEKALEMANRFPDAKIVTSGAAVRTQYAEGDVMADWLIAQGVAPDRIIRDTHARDTVGNSMGMVAALEPLHIHNVLAVATRQHLPRAVTTLKAYAQHVGYRLNLQGVGGGDLPDPSTQVGERQYTYVTAARAAGLFEVDDFAKYQHTK</sequence>
<dbReference type="EMBL" id="JBHMCG010000215">
    <property type="protein sequence ID" value="MFB9579181.1"/>
    <property type="molecule type" value="Genomic_DNA"/>
</dbReference>
<feature type="chain" id="PRO_5045926057" evidence="1">
    <location>
        <begin position="37"/>
        <end position="383"/>
    </location>
</feature>
<dbReference type="Gene3D" id="3.40.50.620">
    <property type="entry name" value="HUPs"/>
    <property type="match status" value="1"/>
</dbReference>
<reference evidence="3 4" key="1">
    <citation type="submission" date="2024-09" db="EMBL/GenBank/DDBJ databases">
        <authorList>
            <person name="Sun Q."/>
            <person name="Mori K."/>
        </authorList>
    </citation>
    <scope>NUCLEOTIDE SEQUENCE [LARGE SCALE GENOMIC DNA]</scope>
    <source>
        <strain evidence="3 4">JCM 3331</strain>
    </source>
</reference>
<evidence type="ECO:0000313" key="4">
    <source>
        <dbReference type="Proteomes" id="UP001589710"/>
    </source>
</evidence>